<keyword evidence="3" id="KW-0804">Transcription</keyword>
<dbReference type="Gene3D" id="3.40.50.880">
    <property type="match status" value="1"/>
</dbReference>
<feature type="domain" description="HTH araC/xylS-type" evidence="4">
    <location>
        <begin position="224"/>
        <end position="322"/>
    </location>
</feature>
<dbReference type="InterPro" id="IPR029062">
    <property type="entry name" value="Class_I_gatase-like"/>
</dbReference>
<dbReference type="PROSITE" id="PS01124">
    <property type="entry name" value="HTH_ARAC_FAMILY_2"/>
    <property type="match status" value="1"/>
</dbReference>
<name>A0AAQ1JWY0_9BURK</name>
<dbReference type="Proteomes" id="UP000183529">
    <property type="component" value="Unassembled WGS sequence"/>
</dbReference>
<dbReference type="GO" id="GO:0003700">
    <property type="term" value="F:DNA-binding transcription factor activity"/>
    <property type="evidence" value="ECO:0007669"/>
    <property type="project" value="InterPro"/>
</dbReference>
<dbReference type="SUPFAM" id="SSF52317">
    <property type="entry name" value="Class I glutamine amidotransferase-like"/>
    <property type="match status" value="1"/>
</dbReference>
<keyword evidence="1" id="KW-0805">Transcription regulation</keyword>
<organism evidence="5 6">
    <name type="scientific">Paraburkholderia tropica</name>
    <dbReference type="NCBI Taxonomy" id="92647"/>
    <lineage>
        <taxon>Bacteria</taxon>
        <taxon>Pseudomonadati</taxon>
        <taxon>Pseudomonadota</taxon>
        <taxon>Betaproteobacteria</taxon>
        <taxon>Burkholderiales</taxon>
        <taxon>Burkholderiaceae</taxon>
        <taxon>Paraburkholderia</taxon>
    </lineage>
</organism>
<dbReference type="SUPFAM" id="SSF46689">
    <property type="entry name" value="Homeodomain-like"/>
    <property type="match status" value="2"/>
</dbReference>
<gene>
    <name evidence="5" type="ORF">SAMN05216550_11848</name>
</gene>
<dbReference type="EMBL" id="FNZM01000018">
    <property type="protein sequence ID" value="SEK09727.1"/>
    <property type="molecule type" value="Genomic_DNA"/>
</dbReference>
<dbReference type="InterPro" id="IPR050204">
    <property type="entry name" value="AraC_XylS_family_regulators"/>
</dbReference>
<evidence type="ECO:0000259" key="4">
    <source>
        <dbReference type="PROSITE" id="PS01124"/>
    </source>
</evidence>
<evidence type="ECO:0000313" key="5">
    <source>
        <dbReference type="EMBL" id="SEK09727.1"/>
    </source>
</evidence>
<accession>A0AAQ1JWY0</accession>
<evidence type="ECO:0000313" key="6">
    <source>
        <dbReference type="Proteomes" id="UP000183529"/>
    </source>
</evidence>
<evidence type="ECO:0000256" key="3">
    <source>
        <dbReference type="ARBA" id="ARBA00023163"/>
    </source>
</evidence>
<dbReference type="Pfam" id="PF12833">
    <property type="entry name" value="HTH_18"/>
    <property type="match status" value="1"/>
</dbReference>
<dbReference type="InterPro" id="IPR018060">
    <property type="entry name" value="HTH_AraC"/>
</dbReference>
<sequence>MPLTAHQPSRGGSAVAFAARSAGKAIGVVVFNGFSLPEMARLVEAFQLANTMSAPHADAGLQSAPWRVTLLSPSGGRIASDSSAFVWTEGFDEHVPSSPFDTLFLVEGSGLSAALRDRRVTHWFTRAESNGERLIASARSLRWLRAPSRHAAAFEDAHTIHHDAMRHASRVSETRFAAALQLIEADQGAAIAQRVQRQIAHRTESPFPVSADAIAKRGPSEQIQAAMHWLEAHWNESVAMHEAADAAAMSERNFLRRFKIETGQTPNAFLQRLRFDAICRLLVQTDLPVEHIARRCGIGNGVRLARLLRSRLGVTPAEYRRAPVL</sequence>
<dbReference type="AlphaFoldDB" id="A0AAQ1JWY0"/>
<comment type="caution">
    <text evidence="5">The sequence shown here is derived from an EMBL/GenBank/DDBJ whole genome shotgun (WGS) entry which is preliminary data.</text>
</comment>
<dbReference type="InterPro" id="IPR009057">
    <property type="entry name" value="Homeodomain-like_sf"/>
</dbReference>
<dbReference type="GO" id="GO:0043565">
    <property type="term" value="F:sequence-specific DNA binding"/>
    <property type="evidence" value="ECO:0007669"/>
    <property type="project" value="InterPro"/>
</dbReference>
<protein>
    <submittedName>
        <fullName evidence="5">Transcriptional regulator GlxA family, contains an amidase domain and an AraC-type DNA-binding HTH domain</fullName>
    </submittedName>
</protein>
<dbReference type="Gene3D" id="1.10.10.60">
    <property type="entry name" value="Homeodomain-like"/>
    <property type="match status" value="1"/>
</dbReference>
<reference evidence="5 6" key="1">
    <citation type="submission" date="2016-10" db="EMBL/GenBank/DDBJ databases">
        <authorList>
            <person name="Varghese N."/>
            <person name="Submissions S."/>
        </authorList>
    </citation>
    <scope>NUCLEOTIDE SEQUENCE [LARGE SCALE GENOMIC DNA]</scope>
    <source>
        <strain evidence="5 6">LMG 22274</strain>
    </source>
</reference>
<evidence type="ECO:0000256" key="1">
    <source>
        <dbReference type="ARBA" id="ARBA00023015"/>
    </source>
</evidence>
<dbReference type="SMART" id="SM00342">
    <property type="entry name" value="HTH_ARAC"/>
    <property type="match status" value="1"/>
</dbReference>
<keyword evidence="2 5" id="KW-0238">DNA-binding</keyword>
<dbReference type="RefSeq" id="WP_080180336.1">
    <property type="nucleotide sequence ID" value="NZ_CADFGN010000004.1"/>
</dbReference>
<evidence type="ECO:0000256" key="2">
    <source>
        <dbReference type="ARBA" id="ARBA00023125"/>
    </source>
</evidence>
<dbReference type="PANTHER" id="PTHR46796">
    <property type="entry name" value="HTH-TYPE TRANSCRIPTIONAL ACTIVATOR RHAS-RELATED"/>
    <property type="match status" value="1"/>
</dbReference>
<proteinExistence type="predicted"/>